<comment type="caution">
    <text evidence="2">The sequence shown here is derived from an EMBL/GenBank/DDBJ whole genome shotgun (WGS) entry which is preliminary data.</text>
</comment>
<gene>
    <name evidence="2" type="ORF">SLEP1_g54448</name>
</gene>
<evidence type="ECO:0000256" key="1">
    <source>
        <dbReference type="SAM" id="MobiDB-lite"/>
    </source>
</evidence>
<sequence length="152" mass="16426">MCSTLELGLNNFINLTSFAVKARSLTPRAFSPLTVAVMGSKGLLSNSSVSASSTVEGKTDKKLKGLASVDLNSDEGEVKGNAGKGKVADQGKNDNKEQGLVGTNQNSRECVFKEIMNDPGRINAVMVQQLKAASRHVQILRINIKRYIWILF</sequence>
<dbReference type="Proteomes" id="UP001054252">
    <property type="component" value="Unassembled WGS sequence"/>
</dbReference>
<organism evidence="2 3">
    <name type="scientific">Rubroshorea leprosula</name>
    <dbReference type="NCBI Taxonomy" id="152421"/>
    <lineage>
        <taxon>Eukaryota</taxon>
        <taxon>Viridiplantae</taxon>
        <taxon>Streptophyta</taxon>
        <taxon>Embryophyta</taxon>
        <taxon>Tracheophyta</taxon>
        <taxon>Spermatophyta</taxon>
        <taxon>Magnoliopsida</taxon>
        <taxon>eudicotyledons</taxon>
        <taxon>Gunneridae</taxon>
        <taxon>Pentapetalae</taxon>
        <taxon>rosids</taxon>
        <taxon>malvids</taxon>
        <taxon>Malvales</taxon>
        <taxon>Dipterocarpaceae</taxon>
        <taxon>Rubroshorea</taxon>
    </lineage>
</organism>
<accession>A0AAV5MCW8</accession>
<dbReference type="AlphaFoldDB" id="A0AAV5MCW8"/>
<keyword evidence="3" id="KW-1185">Reference proteome</keyword>
<evidence type="ECO:0000313" key="3">
    <source>
        <dbReference type="Proteomes" id="UP001054252"/>
    </source>
</evidence>
<reference evidence="2 3" key="1">
    <citation type="journal article" date="2021" name="Commun. Biol.">
        <title>The genome of Shorea leprosula (Dipterocarpaceae) highlights the ecological relevance of drought in aseasonal tropical rainforests.</title>
        <authorList>
            <person name="Ng K.K.S."/>
            <person name="Kobayashi M.J."/>
            <person name="Fawcett J.A."/>
            <person name="Hatakeyama M."/>
            <person name="Paape T."/>
            <person name="Ng C.H."/>
            <person name="Ang C.C."/>
            <person name="Tnah L.H."/>
            <person name="Lee C.T."/>
            <person name="Nishiyama T."/>
            <person name="Sese J."/>
            <person name="O'Brien M.J."/>
            <person name="Copetti D."/>
            <person name="Mohd Noor M.I."/>
            <person name="Ong R.C."/>
            <person name="Putra M."/>
            <person name="Sireger I.Z."/>
            <person name="Indrioko S."/>
            <person name="Kosugi Y."/>
            <person name="Izuno A."/>
            <person name="Isagi Y."/>
            <person name="Lee S.L."/>
            <person name="Shimizu K.K."/>
        </authorList>
    </citation>
    <scope>NUCLEOTIDE SEQUENCE [LARGE SCALE GENOMIC DNA]</scope>
    <source>
        <strain evidence="2">214</strain>
    </source>
</reference>
<name>A0AAV5MCW8_9ROSI</name>
<proteinExistence type="predicted"/>
<evidence type="ECO:0000313" key="2">
    <source>
        <dbReference type="EMBL" id="GKV47554.1"/>
    </source>
</evidence>
<protein>
    <submittedName>
        <fullName evidence="2">Uncharacterized protein</fullName>
    </submittedName>
</protein>
<feature type="region of interest" description="Disordered" evidence="1">
    <location>
        <begin position="74"/>
        <end position="103"/>
    </location>
</feature>
<feature type="compositionally biased region" description="Basic and acidic residues" evidence="1">
    <location>
        <begin position="86"/>
        <end position="97"/>
    </location>
</feature>
<dbReference type="EMBL" id="BPVZ01000230">
    <property type="protein sequence ID" value="GKV47554.1"/>
    <property type="molecule type" value="Genomic_DNA"/>
</dbReference>